<dbReference type="AlphaFoldDB" id="A0A511RG90"/>
<accession>A0A511RG90</accession>
<organism evidence="3 4">
    <name type="scientific">Oceanithermus desulfurans NBRC 100063</name>
    <dbReference type="NCBI Taxonomy" id="1227550"/>
    <lineage>
        <taxon>Bacteria</taxon>
        <taxon>Thermotogati</taxon>
        <taxon>Deinococcota</taxon>
        <taxon>Deinococci</taxon>
        <taxon>Thermales</taxon>
        <taxon>Thermaceae</taxon>
        <taxon>Oceanithermus</taxon>
    </lineage>
</organism>
<comment type="similarity">
    <text evidence="1 2">Belongs to the MEMO1 family.</text>
</comment>
<dbReference type="NCBIfam" id="TIGR04336">
    <property type="entry name" value="AmmeMemoSam_B"/>
    <property type="match status" value="1"/>
</dbReference>
<dbReference type="OrthoDB" id="9782820at2"/>
<dbReference type="PANTHER" id="PTHR11060">
    <property type="entry name" value="PROTEIN MEMO1"/>
    <property type="match status" value="1"/>
</dbReference>
<dbReference type="CDD" id="cd07361">
    <property type="entry name" value="MEMO_like"/>
    <property type="match status" value="1"/>
</dbReference>
<protein>
    <recommendedName>
        <fullName evidence="2">MEMO1 family protein ODE01S_01090</fullName>
    </recommendedName>
</protein>
<sequence>MVRKPAVAGSFYPAEPMQLARMVDELLAMAQTPPTHAPKAVVAPHAGYVYSGPVAAYSFRALEPLAGKTPTVFLMGPAHYLAFEGVSTGNFTYWETPLGQVPVDTERVGELLERSALFTSADEPHTPEHSLEVELPFLQAVLGEFKLVPLLFGLVDPLAVAGHLEAVLRPGDLVVVSTDLSHYHPDAEARKLDAATLEAALALDAQELLQREACGRHPWAALTALADRRSWRPELLAYATSGDTSGDRSRVVGYAALRYD</sequence>
<evidence type="ECO:0000313" key="4">
    <source>
        <dbReference type="Proteomes" id="UP000321827"/>
    </source>
</evidence>
<evidence type="ECO:0000313" key="3">
    <source>
        <dbReference type="EMBL" id="GEM88675.1"/>
    </source>
</evidence>
<dbReference type="PANTHER" id="PTHR11060:SF0">
    <property type="entry name" value="PROTEIN MEMO1"/>
    <property type="match status" value="1"/>
</dbReference>
<evidence type="ECO:0000256" key="2">
    <source>
        <dbReference type="HAMAP-Rule" id="MF_00055"/>
    </source>
</evidence>
<reference evidence="3 4" key="1">
    <citation type="submission" date="2019-07" db="EMBL/GenBank/DDBJ databases">
        <title>Whole genome shotgun sequence of Oceanithermus desulfurans NBRC 100063.</title>
        <authorList>
            <person name="Hosoyama A."/>
            <person name="Uohara A."/>
            <person name="Ohji S."/>
            <person name="Ichikawa N."/>
        </authorList>
    </citation>
    <scope>NUCLEOTIDE SEQUENCE [LARGE SCALE GENOMIC DNA]</scope>
    <source>
        <strain evidence="3 4">NBRC 100063</strain>
    </source>
</reference>
<proteinExistence type="inferred from homology"/>
<dbReference type="InterPro" id="IPR002737">
    <property type="entry name" value="MEMO1_fam"/>
</dbReference>
<dbReference type="HAMAP" id="MF_00055">
    <property type="entry name" value="MEMO1"/>
    <property type="match status" value="1"/>
</dbReference>
<evidence type="ECO:0000256" key="1">
    <source>
        <dbReference type="ARBA" id="ARBA00006315"/>
    </source>
</evidence>
<name>A0A511RG90_9DEIN</name>
<gene>
    <name evidence="3" type="ORF">ODE01S_01090</name>
</gene>
<dbReference type="Gene3D" id="3.40.830.10">
    <property type="entry name" value="LigB-like"/>
    <property type="match status" value="1"/>
</dbReference>
<comment type="caution">
    <text evidence="3">The sequence shown here is derived from an EMBL/GenBank/DDBJ whole genome shotgun (WGS) entry which is preliminary data.</text>
</comment>
<dbReference type="Pfam" id="PF01875">
    <property type="entry name" value="Memo"/>
    <property type="match status" value="1"/>
</dbReference>
<dbReference type="EMBL" id="BJXN01000001">
    <property type="protein sequence ID" value="GEM88675.1"/>
    <property type="molecule type" value="Genomic_DNA"/>
</dbReference>
<dbReference type="Proteomes" id="UP000321827">
    <property type="component" value="Unassembled WGS sequence"/>
</dbReference>
<dbReference type="RefSeq" id="WP_147144807.1">
    <property type="nucleotide sequence ID" value="NZ_BJXN01000001.1"/>
</dbReference>